<accession>A0AAV9XFT9</accession>
<dbReference type="PANTHER" id="PTHR39596">
    <property type="match status" value="1"/>
</dbReference>
<sequence length="534" mass="60355">MDHLYGDRFSSLPDFQFPYICNADEYEYSEDRLWRDFPSDDGKENYLTKFNLAANDPDLQLAPLAPLVQQWLFFGVLKEISGIFNVDFQLSDFIKSTNDGREIVITSSLHRYAWTLCTIFYSYEHRWMESPKPQRAVEVVDQAINIVSAFGHRTNPSVDISSNTKQDLFCHETAVAEKMFLQATLLLELMQRVLQEINGVSLRNFQFKIKNVPINSLMRRLLVTSGWCIGDIHMHGISSPSCLAFLSMIRNPRSQNHTKCTDIHCLAYQVDESVYHTAHIEDSCTCPHIPADPAIKLAEPAQKILGQGQTPLLKVVKNSGHPTGVDVAFTGATPSTSYVCISHVWSDGFGNPTTNTLPACVLIYIQSLVNAVAPDLKSAPDDNVPFWIDTLCVPLTHQYRKLAIKRMGETYSKSIGILVLDSGLRCISSSSTDTQEIMIRIICSAWMQRLWTFQEVCLAKTSWFQFSDRAIIEEDIQSRMLAEWPPTTSQLDIFFSLPESQRTESDKKAIICLSRAVAAEDDVFSLSHPNSWKL</sequence>
<dbReference type="EMBL" id="JAVHJO010000005">
    <property type="protein sequence ID" value="KAK6540536.1"/>
    <property type="molecule type" value="Genomic_DNA"/>
</dbReference>
<keyword evidence="2" id="KW-1185">Reference proteome</keyword>
<name>A0AAV9XFT9_9PEZI</name>
<comment type="caution">
    <text evidence="1">The sequence shown here is derived from an EMBL/GenBank/DDBJ whole genome shotgun (WGS) entry which is preliminary data.</text>
</comment>
<organism evidence="1 2">
    <name type="scientific">Orbilia ellipsospora</name>
    <dbReference type="NCBI Taxonomy" id="2528407"/>
    <lineage>
        <taxon>Eukaryota</taxon>
        <taxon>Fungi</taxon>
        <taxon>Dikarya</taxon>
        <taxon>Ascomycota</taxon>
        <taxon>Pezizomycotina</taxon>
        <taxon>Orbiliomycetes</taxon>
        <taxon>Orbiliales</taxon>
        <taxon>Orbiliaceae</taxon>
        <taxon>Orbilia</taxon>
    </lineage>
</organism>
<evidence type="ECO:0000313" key="2">
    <source>
        <dbReference type="Proteomes" id="UP001365542"/>
    </source>
</evidence>
<proteinExistence type="predicted"/>
<gene>
    <name evidence="1" type="ORF">TWF694_009327</name>
</gene>
<reference evidence="1 2" key="1">
    <citation type="submission" date="2019-10" db="EMBL/GenBank/DDBJ databases">
        <authorList>
            <person name="Palmer J.M."/>
        </authorList>
    </citation>
    <scope>NUCLEOTIDE SEQUENCE [LARGE SCALE GENOMIC DNA]</scope>
    <source>
        <strain evidence="1 2">TWF694</strain>
    </source>
</reference>
<dbReference type="Proteomes" id="UP001365542">
    <property type="component" value="Unassembled WGS sequence"/>
</dbReference>
<evidence type="ECO:0000313" key="1">
    <source>
        <dbReference type="EMBL" id="KAK6540536.1"/>
    </source>
</evidence>
<dbReference type="AlphaFoldDB" id="A0AAV9XFT9"/>
<evidence type="ECO:0008006" key="3">
    <source>
        <dbReference type="Google" id="ProtNLM"/>
    </source>
</evidence>
<protein>
    <recommendedName>
        <fullName evidence="3">Heterokaryon incompatibility domain-containing protein</fullName>
    </recommendedName>
</protein>
<dbReference type="PANTHER" id="PTHR39596:SF2">
    <property type="entry name" value="HET DOMAIN PROTEIN (AFU_ORTHOLOGUE AFUA_1G17550)-RELATED"/>
    <property type="match status" value="1"/>
</dbReference>